<dbReference type="AlphaFoldDB" id="A0A1U7CSL1"/>
<keyword evidence="8" id="KW-1185">Reference proteome</keyword>
<reference evidence="8" key="1">
    <citation type="submission" date="2016-12" db="EMBL/GenBank/DDBJ databases">
        <title>Comparative genomics of four Isosphaeraceae planctomycetes: a common pool of plasmids and glycoside hydrolase genes.</title>
        <authorList>
            <person name="Ivanova A."/>
        </authorList>
    </citation>
    <scope>NUCLEOTIDE SEQUENCE [LARGE SCALE GENOMIC DNA]</scope>
    <source>
        <strain evidence="8">PX4</strain>
    </source>
</reference>
<evidence type="ECO:0000256" key="1">
    <source>
        <dbReference type="ARBA" id="ARBA00004651"/>
    </source>
</evidence>
<evidence type="ECO:0000313" key="7">
    <source>
        <dbReference type="EMBL" id="APW61934.1"/>
    </source>
</evidence>
<sequence length="528" mass="57675">MSTATTAIPAARALPPVLGRLLSGTFWLALRVPLQVVFSLWTTRLILDTIHADAMGAYGFATGFGFFQMLFEFGVSSALQRQISDSWTRGDREGVDRAVACGLNFYTAMAFVQMVALLGLAYWALPHTGFQGESYNLIVKLLWLQIVTAPCYGFSVVVSSVLQAARRYDFIPRLELAITILRNLVLIAGLKSGVDFFYLVVAQTAIQVFLSLGPAVWVMIHDLGQKPRFRGARWADYKILGHISFYMALIQISVVLGDKVDTTILGFAIHEPGPANAMYSVVSKPFLQLRQTGWMLAYMVMPAVASLAAARDSLGLERIKYDGTRMHLTAVLPIGLLGWIYAGPFLTLWIGQGLDCDPEKIAPLMRLFLTAAIPLILSVPVQMAIGVNKIEVIALSALGGALINVPISYYLTTRLGVAGVIWGTVLTTFVSNLIVPGVYVFRVLEIDPRTFLKRTLSAPLTGAVALIAATWLVRQAMPITYPGESLRTRAVPLLIHLTLGTVAFIGGYLLVPTGRGDLASVWAKLRRR</sequence>
<dbReference type="RefSeq" id="WP_076347663.1">
    <property type="nucleotide sequence ID" value="NZ_CP019082.1"/>
</dbReference>
<dbReference type="InterPro" id="IPR002528">
    <property type="entry name" value="MATE_fam"/>
</dbReference>
<dbReference type="KEGG" id="pbor:BSF38_03466"/>
<feature type="transmembrane region" description="Helical" evidence="6">
    <location>
        <begin position="364"/>
        <end position="385"/>
    </location>
</feature>
<dbReference type="Pfam" id="PF01554">
    <property type="entry name" value="MatE"/>
    <property type="match status" value="1"/>
</dbReference>
<feature type="transmembrane region" description="Helical" evidence="6">
    <location>
        <begin position="392"/>
        <end position="411"/>
    </location>
</feature>
<feature type="transmembrane region" description="Helical" evidence="6">
    <location>
        <begin position="100"/>
        <end position="125"/>
    </location>
</feature>
<protein>
    <submittedName>
        <fullName evidence="7">Uncharacterized protein</fullName>
    </submittedName>
</protein>
<keyword evidence="4 6" id="KW-1133">Transmembrane helix</keyword>
<evidence type="ECO:0000313" key="8">
    <source>
        <dbReference type="Proteomes" id="UP000186309"/>
    </source>
</evidence>
<proteinExistence type="predicted"/>
<evidence type="ECO:0000256" key="5">
    <source>
        <dbReference type="ARBA" id="ARBA00023136"/>
    </source>
</evidence>
<feature type="transmembrane region" description="Helical" evidence="6">
    <location>
        <begin position="137"/>
        <end position="162"/>
    </location>
</feature>
<evidence type="ECO:0000256" key="3">
    <source>
        <dbReference type="ARBA" id="ARBA00022692"/>
    </source>
</evidence>
<feature type="transmembrane region" description="Helical" evidence="6">
    <location>
        <begin position="292"/>
        <end position="310"/>
    </location>
</feature>
<evidence type="ECO:0000256" key="2">
    <source>
        <dbReference type="ARBA" id="ARBA00022475"/>
    </source>
</evidence>
<feature type="transmembrane region" description="Helical" evidence="6">
    <location>
        <begin position="493"/>
        <end position="511"/>
    </location>
</feature>
<dbReference type="STRING" id="1387353.BSF38_03466"/>
<feature type="transmembrane region" description="Helical" evidence="6">
    <location>
        <begin position="456"/>
        <end position="473"/>
    </location>
</feature>
<feature type="transmembrane region" description="Helical" evidence="6">
    <location>
        <begin position="196"/>
        <end position="218"/>
    </location>
</feature>
<feature type="transmembrane region" description="Helical" evidence="6">
    <location>
        <begin position="239"/>
        <end position="257"/>
    </location>
</feature>
<feature type="transmembrane region" description="Helical" evidence="6">
    <location>
        <begin position="21"/>
        <end position="43"/>
    </location>
</feature>
<name>A0A1U7CSL1_9BACT</name>
<evidence type="ECO:0000256" key="6">
    <source>
        <dbReference type="SAM" id="Phobius"/>
    </source>
</evidence>
<comment type="subcellular location">
    <subcellularLocation>
        <location evidence="1">Cell membrane</location>
        <topology evidence="1">Multi-pass membrane protein</topology>
    </subcellularLocation>
</comment>
<feature type="transmembrane region" description="Helical" evidence="6">
    <location>
        <begin position="55"/>
        <end position="79"/>
    </location>
</feature>
<gene>
    <name evidence="7" type="ORF">BSF38_03466</name>
</gene>
<dbReference type="EMBL" id="CP019082">
    <property type="protein sequence ID" value="APW61934.1"/>
    <property type="molecule type" value="Genomic_DNA"/>
</dbReference>
<keyword evidence="5 6" id="KW-0472">Membrane</keyword>
<dbReference type="GO" id="GO:0042910">
    <property type="term" value="F:xenobiotic transmembrane transporter activity"/>
    <property type="evidence" value="ECO:0007669"/>
    <property type="project" value="InterPro"/>
</dbReference>
<dbReference type="GO" id="GO:0005886">
    <property type="term" value="C:plasma membrane"/>
    <property type="evidence" value="ECO:0007669"/>
    <property type="project" value="UniProtKB-SubCell"/>
</dbReference>
<feature type="transmembrane region" description="Helical" evidence="6">
    <location>
        <begin position="174"/>
        <end position="190"/>
    </location>
</feature>
<dbReference type="GO" id="GO:0015297">
    <property type="term" value="F:antiporter activity"/>
    <property type="evidence" value="ECO:0007669"/>
    <property type="project" value="InterPro"/>
</dbReference>
<dbReference type="Proteomes" id="UP000186309">
    <property type="component" value="Chromosome"/>
</dbReference>
<dbReference type="PANTHER" id="PTHR30250">
    <property type="entry name" value="PST FAMILY PREDICTED COLANIC ACID TRANSPORTER"/>
    <property type="match status" value="1"/>
</dbReference>
<keyword evidence="3 6" id="KW-0812">Transmembrane</keyword>
<accession>A0A1U7CSL1</accession>
<keyword evidence="2" id="KW-1003">Cell membrane</keyword>
<evidence type="ECO:0000256" key="4">
    <source>
        <dbReference type="ARBA" id="ARBA00022989"/>
    </source>
</evidence>
<feature type="transmembrane region" description="Helical" evidence="6">
    <location>
        <begin position="330"/>
        <end position="352"/>
    </location>
</feature>
<organism evidence="7 8">
    <name type="scientific">Paludisphaera borealis</name>
    <dbReference type="NCBI Taxonomy" id="1387353"/>
    <lineage>
        <taxon>Bacteria</taxon>
        <taxon>Pseudomonadati</taxon>
        <taxon>Planctomycetota</taxon>
        <taxon>Planctomycetia</taxon>
        <taxon>Isosphaerales</taxon>
        <taxon>Isosphaeraceae</taxon>
        <taxon>Paludisphaera</taxon>
    </lineage>
</organism>
<dbReference type="InterPro" id="IPR050833">
    <property type="entry name" value="Poly_Biosynth_Transport"/>
</dbReference>
<feature type="transmembrane region" description="Helical" evidence="6">
    <location>
        <begin position="417"/>
        <end position="444"/>
    </location>
</feature>
<dbReference type="PANTHER" id="PTHR30250:SF26">
    <property type="entry name" value="PSMA PROTEIN"/>
    <property type="match status" value="1"/>
</dbReference>